<sequence>MVGVNAQNILFPFRKTLFQFRFGFKNHLASHANRHMVCLCIMLRLIQHHSLHTGISLLL</sequence>
<dbReference type="Proteomes" id="UP000044806">
    <property type="component" value="Unassembled WGS sequence"/>
</dbReference>
<evidence type="ECO:0000313" key="2">
    <source>
        <dbReference type="Proteomes" id="UP000044806"/>
    </source>
</evidence>
<evidence type="ECO:0000313" key="1">
    <source>
        <dbReference type="EMBL" id="CRZ80534.1"/>
    </source>
</evidence>
<gene>
    <name evidence="1" type="ORF">ERS013165_00213</name>
</gene>
<organism evidence="1 2">
    <name type="scientific">Vibrio cholerae</name>
    <dbReference type="NCBI Taxonomy" id="666"/>
    <lineage>
        <taxon>Bacteria</taxon>
        <taxon>Pseudomonadati</taxon>
        <taxon>Pseudomonadota</taxon>
        <taxon>Gammaproteobacteria</taxon>
        <taxon>Vibrionales</taxon>
        <taxon>Vibrionaceae</taxon>
        <taxon>Vibrio</taxon>
    </lineage>
</organism>
<accession>A0A655NUC4</accession>
<name>A0A655NUC4_VIBCL</name>
<protein>
    <submittedName>
        <fullName evidence="1">Uncharacterized protein</fullName>
    </submittedName>
</protein>
<dbReference type="EMBL" id="CWOW01000001">
    <property type="protein sequence ID" value="CRZ80534.1"/>
    <property type="molecule type" value="Genomic_DNA"/>
</dbReference>
<proteinExistence type="predicted"/>
<reference evidence="1 2" key="1">
    <citation type="submission" date="2015-07" db="EMBL/GenBank/DDBJ databases">
        <authorList>
            <consortium name="Pathogen Informatics"/>
        </authorList>
    </citation>
    <scope>NUCLEOTIDE SEQUENCE [LARGE SCALE GENOMIC DNA]</scope>
    <source>
        <strain evidence="1 2">A51</strain>
    </source>
</reference>
<dbReference type="AlphaFoldDB" id="A0A655NUC4"/>